<sequence length="367" mass="42144">MSQEKDKPTTLVPYKRTNLVQTYSATNMFSLLIVLTITTTTLANDCSLLLDPKSPFIVTADFVFPSVAGLSNRLNFTQNEIFHLQCAKGTFHKDIAEEGEEVICLGYNNLVSIRTGKIFDFRDVRCKQKLTVTQRLNKTCGNNGTKLQIGFEVRRSVLPVIQVCFDEVNLTPIYIEFDKTNYNLQTTRDHTQMDILGNLGVTVESDLYLIRTELAPDTLFYGPIERYAALDYSIIIPVWNRYCAIYTYGMIVTAQMERMKTFFSGTLGVATVPNSDKEDVELYLYDGKMPVPRWVWYLVYNDTSARVQMLYNYPELWDPMPIYDEWYATICPTDGGVFDGYTGYCFVDSLINEDLKKIVGEFWPRKK</sequence>
<protein>
    <submittedName>
        <fullName evidence="1">Uncharacterized protein</fullName>
    </submittedName>
</protein>
<keyword evidence="2" id="KW-1185">Reference proteome</keyword>
<dbReference type="AlphaFoldDB" id="A0AA38MM13"/>
<evidence type="ECO:0000313" key="1">
    <source>
        <dbReference type="EMBL" id="KAJ3660607.1"/>
    </source>
</evidence>
<name>A0AA38MM13_9CUCU</name>
<organism evidence="1 2">
    <name type="scientific">Zophobas morio</name>
    <dbReference type="NCBI Taxonomy" id="2755281"/>
    <lineage>
        <taxon>Eukaryota</taxon>
        <taxon>Metazoa</taxon>
        <taxon>Ecdysozoa</taxon>
        <taxon>Arthropoda</taxon>
        <taxon>Hexapoda</taxon>
        <taxon>Insecta</taxon>
        <taxon>Pterygota</taxon>
        <taxon>Neoptera</taxon>
        <taxon>Endopterygota</taxon>
        <taxon>Coleoptera</taxon>
        <taxon>Polyphaga</taxon>
        <taxon>Cucujiformia</taxon>
        <taxon>Tenebrionidae</taxon>
        <taxon>Zophobas</taxon>
    </lineage>
</organism>
<comment type="caution">
    <text evidence="1">The sequence shown here is derived from an EMBL/GenBank/DDBJ whole genome shotgun (WGS) entry which is preliminary data.</text>
</comment>
<reference evidence="1" key="1">
    <citation type="journal article" date="2023" name="G3 (Bethesda)">
        <title>Whole genome assemblies of Zophobas morio and Tenebrio molitor.</title>
        <authorList>
            <person name="Kaur S."/>
            <person name="Stinson S.A."/>
            <person name="diCenzo G.C."/>
        </authorList>
    </citation>
    <scope>NUCLEOTIDE SEQUENCE</scope>
    <source>
        <strain evidence="1">QUZm001</strain>
    </source>
</reference>
<proteinExistence type="predicted"/>
<accession>A0AA38MM13</accession>
<evidence type="ECO:0000313" key="2">
    <source>
        <dbReference type="Proteomes" id="UP001168821"/>
    </source>
</evidence>
<gene>
    <name evidence="1" type="ORF">Zmor_005047</name>
</gene>
<dbReference type="Proteomes" id="UP001168821">
    <property type="component" value="Unassembled WGS sequence"/>
</dbReference>
<dbReference type="EMBL" id="JALNTZ010000002">
    <property type="protein sequence ID" value="KAJ3660607.1"/>
    <property type="molecule type" value="Genomic_DNA"/>
</dbReference>